<sequence length="296" mass="33054">MIYILRAAKEVIATAVDIILPASLSRFFLPTIDHYAPHSPDVGFEGWYTRIQDEDLSMAIVFCSLGNGTLGPRKHYVHFSASAIGTTALDPPIELHQFPEHIISTHTSLSSFTLEAPGIGTFSCTPDLQTYTLEIPEPATDSVLLVTIHIMKRTPLDETDLYRTPHGKMARMETTLPLHWHVFSTCSQAAYDVRRRTSGQRDNVLLQGIGRAHLEKNWGNSFPQGWTWSQASSRAKSPDPTCMVLAGGRILGQKAFLVHYRSPTLNWMFPRHTLSHRSFLLYSASICVPLLPRSGN</sequence>
<protein>
    <submittedName>
        <fullName evidence="1">Uncharacterized protein</fullName>
    </submittedName>
</protein>
<dbReference type="EMBL" id="MU128917">
    <property type="protein sequence ID" value="KAF9519462.1"/>
    <property type="molecule type" value="Genomic_DNA"/>
</dbReference>
<dbReference type="PANTHER" id="PTHR35309:SF4">
    <property type="entry name" value="TOCOPHEROL CYCLASE"/>
    <property type="match status" value="1"/>
</dbReference>
<name>A0A9P6B901_9AGAM</name>
<organism evidence="1 2">
    <name type="scientific">Hydnum rufescens UP504</name>
    <dbReference type="NCBI Taxonomy" id="1448309"/>
    <lineage>
        <taxon>Eukaryota</taxon>
        <taxon>Fungi</taxon>
        <taxon>Dikarya</taxon>
        <taxon>Basidiomycota</taxon>
        <taxon>Agaricomycotina</taxon>
        <taxon>Agaricomycetes</taxon>
        <taxon>Cantharellales</taxon>
        <taxon>Hydnaceae</taxon>
        <taxon>Hydnum</taxon>
    </lineage>
</organism>
<gene>
    <name evidence="1" type="ORF">BS47DRAFT_1379260</name>
</gene>
<accession>A0A9P6B901</accession>
<keyword evidence="2" id="KW-1185">Reference proteome</keyword>
<dbReference type="OrthoDB" id="5421239at2759"/>
<reference evidence="1" key="1">
    <citation type="journal article" date="2020" name="Nat. Commun.">
        <title>Large-scale genome sequencing of mycorrhizal fungi provides insights into the early evolution of symbiotic traits.</title>
        <authorList>
            <person name="Miyauchi S."/>
            <person name="Kiss E."/>
            <person name="Kuo A."/>
            <person name="Drula E."/>
            <person name="Kohler A."/>
            <person name="Sanchez-Garcia M."/>
            <person name="Morin E."/>
            <person name="Andreopoulos B."/>
            <person name="Barry K.W."/>
            <person name="Bonito G."/>
            <person name="Buee M."/>
            <person name="Carver A."/>
            <person name="Chen C."/>
            <person name="Cichocki N."/>
            <person name="Clum A."/>
            <person name="Culley D."/>
            <person name="Crous P.W."/>
            <person name="Fauchery L."/>
            <person name="Girlanda M."/>
            <person name="Hayes R.D."/>
            <person name="Keri Z."/>
            <person name="LaButti K."/>
            <person name="Lipzen A."/>
            <person name="Lombard V."/>
            <person name="Magnuson J."/>
            <person name="Maillard F."/>
            <person name="Murat C."/>
            <person name="Nolan M."/>
            <person name="Ohm R.A."/>
            <person name="Pangilinan J."/>
            <person name="Pereira M.F."/>
            <person name="Perotto S."/>
            <person name="Peter M."/>
            <person name="Pfister S."/>
            <person name="Riley R."/>
            <person name="Sitrit Y."/>
            <person name="Stielow J.B."/>
            <person name="Szollosi G."/>
            <person name="Zifcakova L."/>
            <person name="Stursova M."/>
            <person name="Spatafora J.W."/>
            <person name="Tedersoo L."/>
            <person name="Vaario L.M."/>
            <person name="Yamada A."/>
            <person name="Yan M."/>
            <person name="Wang P."/>
            <person name="Xu J."/>
            <person name="Bruns T."/>
            <person name="Baldrian P."/>
            <person name="Vilgalys R."/>
            <person name="Dunand C."/>
            <person name="Henrissat B."/>
            <person name="Grigoriev I.V."/>
            <person name="Hibbett D."/>
            <person name="Nagy L.G."/>
            <person name="Martin F.M."/>
        </authorList>
    </citation>
    <scope>NUCLEOTIDE SEQUENCE</scope>
    <source>
        <strain evidence="1">UP504</strain>
    </source>
</reference>
<dbReference type="InterPro" id="IPR025893">
    <property type="entry name" value="Tocopherol_cyclase"/>
</dbReference>
<dbReference type="AlphaFoldDB" id="A0A9P6B901"/>
<comment type="caution">
    <text evidence="1">The sequence shown here is derived from an EMBL/GenBank/DDBJ whole genome shotgun (WGS) entry which is preliminary data.</text>
</comment>
<evidence type="ECO:0000313" key="1">
    <source>
        <dbReference type="EMBL" id="KAF9519462.1"/>
    </source>
</evidence>
<dbReference type="PANTHER" id="PTHR35309">
    <property type="match status" value="1"/>
</dbReference>
<dbReference type="GO" id="GO:0009976">
    <property type="term" value="F:tocopherol cyclase activity"/>
    <property type="evidence" value="ECO:0007669"/>
    <property type="project" value="InterPro"/>
</dbReference>
<dbReference type="Proteomes" id="UP000886523">
    <property type="component" value="Unassembled WGS sequence"/>
</dbReference>
<proteinExistence type="predicted"/>
<evidence type="ECO:0000313" key="2">
    <source>
        <dbReference type="Proteomes" id="UP000886523"/>
    </source>
</evidence>